<organism evidence="4 5">
    <name type="scientific">Erythranthe guttata</name>
    <name type="common">Yellow monkey flower</name>
    <name type="synonym">Mimulus guttatus</name>
    <dbReference type="NCBI Taxonomy" id="4155"/>
    <lineage>
        <taxon>Eukaryota</taxon>
        <taxon>Viridiplantae</taxon>
        <taxon>Streptophyta</taxon>
        <taxon>Embryophyta</taxon>
        <taxon>Tracheophyta</taxon>
        <taxon>Spermatophyta</taxon>
        <taxon>Magnoliopsida</taxon>
        <taxon>eudicotyledons</taxon>
        <taxon>Gunneridae</taxon>
        <taxon>Pentapetalae</taxon>
        <taxon>asterids</taxon>
        <taxon>lamiids</taxon>
        <taxon>Lamiales</taxon>
        <taxon>Phrymaceae</taxon>
        <taxon>Erythranthe</taxon>
    </lineage>
</organism>
<evidence type="ECO:0000256" key="2">
    <source>
        <dbReference type="ARBA" id="ARBA00022843"/>
    </source>
</evidence>
<dbReference type="GO" id="GO:0003729">
    <property type="term" value="F:mRNA binding"/>
    <property type="evidence" value="ECO:0007669"/>
    <property type="project" value="UniProtKB-ARBA"/>
</dbReference>
<dbReference type="GO" id="GO:0005634">
    <property type="term" value="C:nucleus"/>
    <property type="evidence" value="ECO:0000318"/>
    <property type="project" value="GO_Central"/>
</dbReference>
<proteinExistence type="predicted"/>
<dbReference type="GO" id="GO:0031625">
    <property type="term" value="F:ubiquitin protein ligase binding"/>
    <property type="evidence" value="ECO:0000318"/>
    <property type="project" value="GO_Central"/>
</dbReference>
<sequence length="309" mass="34940">MQIFVKTLTGKTISLEVESSDTVYGVKEKLKDRDLISSPHLARLIYAGRTLEDGRTLADYSIRKESTLHLVLRLLACGSQITVESSTGFTVTLRACLSSTIDYIKKMIQEKQGVPVDRQILTFDHKVLDDMRSLTFYEIRHESTLHLSVRVKIYVISSMMGYRFKTIPLDVESSDTVADVKAAIHGTRGIPVADQVLVFEHKWLEDSRTVGECNIVEDSTLFLVVSSSHRLKMKMKIRVEVDDGFSFMLDVEGSDAIESVVGKIYEKEHIPIAYPALMFEQKRLVLDKQLTLADYNIEDGSTVRLVRSD</sequence>
<dbReference type="InterPro" id="IPR019956">
    <property type="entry name" value="Ubiquitin_dom"/>
</dbReference>
<dbReference type="PANTHER" id="PTHR10666">
    <property type="entry name" value="UBIQUITIN"/>
    <property type="match status" value="1"/>
</dbReference>
<name>A0A022RDU3_ERYGU</name>
<dbReference type="STRING" id="4155.A0A022RDU3"/>
<dbReference type="GO" id="GO:0019941">
    <property type="term" value="P:modification-dependent protein catabolic process"/>
    <property type="evidence" value="ECO:0000318"/>
    <property type="project" value="GO_Central"/>
</dbReference>
<dbReference type="GO" id="GO:0031386">
    <property type="term" value="F:protein tag activity"/>
    <property type="evidence" value="ECO:0000318"/>
    <property type="project" value="GO_Central"/>
</dbReference>
<evidence type="ECO:0000313" key="5">
    <source>
        <dbReference type="Proteomes" id="UP000030748"/>
    </source>
</evidence>
<dbReference type="GO" id="GO:0005737">
    <property type="term" value="C:cytoplasm"/>
    <property type="evidence" value="ECO:0000318"/>
    <property type="project" value="GO_Central"/>
</dbReference>
<dbReference type="PRINTS" id="PR00348">
    <property type="entry name" value="UBIQUITIN"/>
</dbReference>
<dbReference type="Gene3D" id="3.10.20.90">
    <property type="entry name" value="Phosphatidylinositol 3-kinase Catalytic Subunit, Chain A, domain 1"/>
    <property type="match status" value="4"/>
</dbReference>
<evidence type="ECO:0000259" key="3">
    <source>
        <dbReference type="PROSITE" id="PS50053"/>
    </source>
</evidence>
<dbReference type="CDD" id="cd17039">
    <property type="entry name" value="Ubl_ubiquitin_like"/>
    <property type="match status" value="1"/>
</dbReference>
<feature type="domain" description="Ubiquitin-like" evidence="3">
    <location>
        <begin position="79"/>
        <end position="150"/>
    </location>
</feature>
<dbReference type="SUPFAM" id="SSF54236">
    <property type="entry name" value="Ubiquitin-like"/>
    <property type="match status" value="4"/>
</dbReference>
<protein>
    <recommendedName>
        <fullName evidence="3">Ubiquitin-like domain-containing protein</fullName>
    </recommendedName>
</protein>
<accession>A0A022RDU3</accession>
<gene>
    <name evidence="4" type="ORF">MIMGU_mgv1a027059mg</name>
</gene>
<dbReference type="InterPro" id="IPR029071">
    <property type="entry name" value="Ubiquitin-like_domsf"/>
</dbReference>
<dbReference type="InterPro" id="IPR000626">
    <property type="entry name" value="Ubiquitin-like_dom"/>
</dbReference>
<dbReference type="EMBL" id="KI630480">
    <property type="protein sequence ID" value="EYU38527.1"/>
    <property type="molecule type" value="Genomic_DNA"/>
</dbReference>
<dbReference type="Proteomes" id="UP000030748">
    <property type="component" value="Unassembled WGS sequence"/>
</dbReference>
<feature type="domain" description="Ubiquitin-like" evidence="3">
    <location>
        <begin position="235"/>
        <end position="309"/>
    </location>
</feature>
<keyword evidence="5" id="KW-1185">Reference proteome</keyword>
<dbReference type="SMART" id="SM00213">
    <property type="entry name" value="UBQ"/>
    <property type="match status" value="4"/>
</dbReference>
<dbReference type="PhylomeDB" id="A0A022RDU3"/>
<dbReference type="PROSITE" id="PS50053">
    <property type="entry name" value="UBIQUITIN_2"/>
    <property type="match status" value="4"/>
</dbReference>
<dbReference type="GO" id="GO:0016567">
    <property type="term" value="P:protein ubiquitination"/>
    <property type="evidence" value="ECO:0000318"/>
    <property type="project" value="GO_Central"/>
</dbReference>
<feature type="domain" description="Ubiquitin-like" evidence="3">
    <location>
        <begin position="1"/>
        <end position="73"/>
    </location>
</feature>
<dbReference type="InterPro" id="IPR050158">
    <property type="entry name" value="Ubiquitin_ubiquitin-like"/>
</dbReference>
<dbReference type="FunFam" id="3.10.20.90:FF:000160">
    <property type="entry name" value="Polyubiquitin-C"/>
    <property type="match status" value="1"/>
</dbReference>
<evidence type="ECO:0000313" key="4">
    <source>
        <dbReference type="EMBL" id="EYU38527.1"/>
    </source>
</evidence>
<dbReference type="AlphaFoldDB" id="A0A022RDU3"/>
<dbReference type="eggNOG" id="KOG0001">
    <property type="taxonomic scope" value="Eukaryota"/>
</dbReference>
<reference evidence="4 5" key="1">
    <citation type="journal article" date="2013" name="Proc. Natl. Acad. Sci. U.S.A.">
        <title>Fine-scale variation in meiotic recombination in Mimulus inferred from population shotgun sequencing.</title>
        <authorList>
            <person name="Hellsten U."/>
            <person name="Wright K.M."/>
            <person name="Jenkins J."/>
            <person name="Shu S."/>
            <person name="Yuan Y."/>
            <person name="Wessler S.R."/>
            <person name="Schmutz J."/>
            <person name="Willis J.H."/>
            <person name="Rokhsar D.S."/>
        </authorList>
    </citation>
    <scope>NUCLEOTIDE SEQUENCE [LARGE SCALE GENOMIC DNA]</scope>
    <source>
        <strain evidence="5">cv. DUN x IM62</strain>
    </source>
</reference>
<keyword evidence="1" id="KW-1017">Isopeptide bond</keyword>
<feature type="domain" description="Ubiquitin-like" evidence="3">
    <location>
        <begin position="149"/>
        <end position="226"/>
    </location>
</feature>
<dbReference type="Pfam" id="PF00240">
    <property type="entry name" value="ubiquitin"/>
    <property type="match status" value="4"/>
</dbReference>
<keyword evidence="2" id="KW-0832">Ubl conjugation</keyword>
<evidence type="ECO:0000256" key="1">
    <source>
        <dbReference type="ARBA" id="ARBA00022499"/>
    </source>
</evidence>